<accession>A0ABS0I8P1</accession>
<feature type="signal peptide" evidence="1">
    <location>
        <begin position="1"/>
        <end position="20"/>
    </location>
</feature>
<reference evidence="3 4" key="1">
    <citation type="submission" date="2020-11" db="EMBL/GenBank/DDBJ databases">
        <authorList>
            <person name="Kim M.K."/>
        </authorList>
    </citation>
    <scope>NUCLEOTIDE SEQUENCE [LARGE SCALE GENOMIC DNA]</scope>
    <source>
        <strain evidence="3 4">BT662</strain>
    </source>
</reference>
<dbReference type="EMBL" id="JADQDM010000013">
    <property type="protein sequence ID" value="MBF9223282.1"/>
    <property type="molecule type" value="Genomic_DNA"/>
</dbReference>
<evidence type="ECO:0000259" key="2">
    <source>
        <dbReference type="Pfam" id="PF01841"/>
    </source>
</evidence>
<organism evidence="3 4">
    <name type="scientific">Hymenobacter ruricola</name>
    <dbReference type="NCBI Taxonomy" id="2791023"/>
    <lineage>
        <taxon>Bacteria</taxon>
        <taxon>Pseudomonadati</taxon>
        <taxon>Bacteroidota</taxon>
        <taxon>Cytophagia</taxon>
        <taxon>Cytophagales</taxon>
        <taxon>Hymenobacteraceae</taxon>
        <taxon>Hymenobacter</taxon>
    </lineage>
</organism>
<dbReference type="Gene3D" id="3.10.620.30">
    <property type="match status" value="1"/>
</dbReference>
<sequence>MRRRLPFLACLLLHCLTLRAQQAPSTAAFDAYCTTFFKEIQGLSDAKEYRQILSRYPEWEAKYNALGAADKQLFRGALANNVDYNRACYYALLKDRPNAVLSFRQAVEHGYKNYSHAKVDSDLDLIRGDKDFQQQMALIREHGDFIYVLQQAKGYAPNEARKLPAFTYQSADEPHLVALRKTYKLDSIAGQGNEVSRYINLLHWVHEQVPHDGNHENPAVRNAQDLLRVCRAEKRGLNCRGLATILNEAYLAMGYKARFVGCLPKDSTDYDSHVINAVYSPSLQKWLWMDPTNDAYVMNEQGQLLSIEEVRARIIDGRPLLVNPTANWNHKVSKTKEDYLYQYMAKNLYKLQCPLSSQYDLETRGATKSLQYVTLLPATVGAHKPAVRNTQDGPTSFTLYNTSNAAAFWQKP</sequence>
<evidence type="ECO:0000313" key="3">
    <source>
        <dbReference type="EMBL" id="MBF9223282.1"/>
    </source>
</evidence>
<protein>
    <submittedName>
        <fullName evidence="3">Transglutaminase domain-containing protein</fullName>
    </submittedName>
</protein>
<evidence type="ECO:0000256" key="1">
    <source>
        <dbReference type="SAM" id="SignalP"/>
    </source>
</evidence>
<dbReference type="InterPro" id="IPR002931">
    <property type="entry name" value="Transglutaminase-like"/>
</dbReference>
<dbReference type="RefSeq" id="WP_196294721.1">
    <property type="nucleotide sequence ID" value="NZ_JADQDM010000013.1"/>
</dbReference>
<feature type="domain" description="Transglutaminase-like" evidence="2">
    <location>
        <begin position="188"/>
        <end position="291"/>
    </location>
</feature>
<proteinExistence type="predicted"/>
<dbReference type="InterPro" id="IPR038765">
    <property type="entry name" value="Papain-like_cys_pep_sf"/>
</dbReference>
<dbReference type="SUPFAM" id="SSF54001">
    <property type="entry name" value="Cysteine proteinases"/>
    <property type="match status" value="1"/>
</dbReference>
<keyword evidence="1" id="KW-0732">Signal</keyword>
<dbReference type="NCBIfam" id="NF047558">
    <property type="entry name" value="TPR_END_plus"/>
    <property type="match status" value="1"/>
</dbReference>
<gene>
    <name evidence="3" type="ORF">I2H31_19410</name>
</gene>
<dbReference type="Proteomes" id="UP000618931">
    <property type="component" value="Unassembled WGS sequence"/>
</dbReference>
<dbReference type="Pfam" id="PF01841">
    <property type="entry name" value="Transglut_core"/>
    <property type="match status" value="1"/>
</dbReference>
<evidence type="ECO:0000313" key="4">
    <source>
        <dbReference type="Proteomes" id="UP000618931"/>
    </source>
</evidence>
<comment type="caution">
    <text evidence="3">The sequence shown here is derived from an EMBL/GenBank/DDBJ whole genome shotgun (WGS) entry which is preliminary data.</text>
</comment>
<name>A0ABS0I8P1_9BACT</name>
<feature type="chain" id="PRO_5046776669" evidence="1">
    <location>
        <begin position="21"/>
        <end position="412"/>
    </location>
</feature>
<keyword evidence="4" id="KW-1185">Reference proteome</keyword>